<reference evidence="2 3" key="1">
    <citation type="submission" date="2018-11" db="EMBL/GenBank/DDBJ databases">
        <title>Genome sequence and assembly of Colletotrichum spinosum.</title>
        <authorList>
            <person name="Gan P."/>
            <person name="Shirasu K."/>
        </authorList>
    </citation>
    <scope>NUCLEOTIDE SEQUENCE [LARGE SCALE GENOMIC DNA]</scope>
    <source>
        <strain evidence="2 3">CBS 515.97</strain>
    </source>
</reference>
<dbReference type="Pfam" id="PF05199">
    <property type="entry name" value="GMC_oxred_C"/>
    <property type="match status" value="1"/>
</dbReference>
<evidence type="ECO:0000313" key="2">
    <source>
        <dbReference type="EMBL" id="TDZ40430.1"/>
    </source>
</evidence>
<proteinExistence type="predicted"/>
<dbReference type="AlphaFoldDB" id="A0A4R8QQ07"/>
<dbReference type="InterPro" id="IPR036188">
    <property type="entry name" value="FAD/NAD-bd_sf"/>
</dbReference>
<dbReference type="Proteomes" id="UP000295083">
    <property type="component" value="Unassembled WGS sequence"/>
</dbReference>
<accession>A0A4R8QQ07</accession>
<comment type="caution">
    <text evidence="2">The sequence shown here is derived from an EMBL/GenBank/DDBJ whole genome shotgun (WGS) entry which is preliminary data.</text>
</comment>
<gene>
    <name evidence="2" type="ORF">C8035_v004067</name>
</gene>
<evidence type="ECO:0000313" key="3">
    <source>
        <dbReference type="Proteomes" id="UP000295083"/>
    </source>
</evidence>
<dbReference type="GO" id="GO:0016614">
    <property type="term" value="F:oxidoreductase activity, acting on CH-OH group of donors"/>
    <property type="evidence" value="ECO:0007669"/>
    <property type="project" value="InterPro"/>
</dbReference>
<sequence length="146" mass="16239">MQDHYIVGTVGKASTELLLLKQCTFLDMNGIADGQHPCYDKWHDGIGGLFKGGYTTNGIGFGYFRNSWTWLKPKGYSRKTAGVVNLTSLNSRDTRNITFHSLFDSVDDSHAVLDPNFNVRGVDGLKVLDVSMFPKVPVFYTVLPIC</sequence>
<name>A0A4R8QQ07_9PEZI</name>
<feature type="domain" description="Glucose-methanol-choline oxidoreductase C-terminal" evidence="1">
    <location>
        <begin position="107"/>
        <end position="145"/>
    </location>
</feature>
<dbReference type="Gene3D" id="3.50.50.60">
    <property type="entry name" value="FAD/NAD(P)-binding domain"/>
    <property type="match status" value="1"/>
</dbReference>
<dbReference type="EMBL" id="QAPG01000005">
    <property type="protein sequence ID" value="TDZ40430.1"/>
    <property type="molecule type" value="Genomic_DNA"/>
</dbReference>
<organism evidence="2 3">
    <name type="scientific">Colletotrichum spinosum</name>
    <dbReference type="NCBI Taxonomy" id="1347390"/>
    <lineage>
        <taxon>Eukaryota</taxon>
        <taxon>Fungi</taxon>
        <taxon>Dikarya</taxon>
        <taxon>Ascomycota</taxon>
        <taxon>Pezizomycotina</taxon>
        <taxon>Sordariomycetes</taxon>
        <taxon>Hypocreomycetidae</taxon>
        <taxon>Glomerellales</taxon>
        <taxon>Glomerellaceae</taxon>
        <taxon>Colletotrichum</taxon>
        <taxon>Colletotrichum orbiculare species complex</taxon>
    </lineage>
</organism>
<dbReference type="InterPro" id="IPR007867">
    <property type="entry name" value="GMC_OxRtase_C"/>
</dbReference>
<protein>
    <recommendedName>
        <fullName evidence="1">Glucose-methanol-choline oxidoreductase C-terminal domain-containing protein</fullName>
    </recommendedName>
</protein>
<evidence type="ECO:0000259" key="1">
    <source>
        <dbReference type="Pfam" id="PF05199"/>
    </source>
</evidence>
<keyword evidence="3" id="KW-1185">Reference proteome</keyword>